<keyword evidence="9" id="KW-1185">Reference proteome</keyword>
<name>A0A2N3N6Q6_9PEZI</name>
<evidence type="ECO:0000313" key="8">
    <source>
        <dbReference type="EMBL" id="PKS08119.1"/>
    </source>
</evidence>
<evidence type="ECO:0000256" key="3">
    <source>
        <dbReference type="ARBA" id="ARBA00005254"/>
    </source>
</evidence>
<dbReference type="InterPro" id="IPR029045">
    <property type="entry name" value="ClpP/crotonase-like_dom_sf"/>
</dbReference>
<dbReference type="STRING" id="41688.A0A2N3N6Q6"/>
<dbReference type="Gene3D" id="1.10.12.10">
    <property type="entry name" value="Lyase 2-enoyl-coa Hydratase, Chain A, domain 2"/>
    <property type="match status" value="1"/>
</dbReference>
<accession>A0A2N3N6Q6</accession>
<dbReference type="PROSITE" id="PS00166">
    <property type="entry name" value="ENOYL_COA_HYDRATASE"/>
    <property type="match status" value="1"/>
</dbReference>
<dbReference type="GO" id="GO:0006635">
    <property type="term" value="P:fatty acid beta-oxidation"/>
    <property type="evidence" value="ECO:0007669"/>
    <property type="project" value="TreeGrafter"/>
</dbReference>
<comment type="pathway">
    <text evidence="2">Siderophore biosynthesis.</text>
</comment>
<dbReference type="VEuPathDB" id="FungiDB:jhhlp_005394"/>
<dbReference type="InterPro" id="IPR014748">
    <property type="entry name" value="Enoyl-CoA_hydra_C"/>
</dbReference>
<dbReference type="Gene3D" id="3.90.226.10">
    <property type="entry name" value="2-enoyl-CoA Hydratase, Chain A, domain 1"/>
    <property type="match status" value="1"/>
</dbReference>
<protein>
    <recommendedName>
        <fullName evidence="10">Enoyl-CoA hydratase</fullName>
    </recommendedName>
</protein>
<gene>
    <name evidence="8" type="ORF">jhhlp_005394</name>
</gene>
<dbReference type="InParanoid" id="A0A2N3N6Q6"/>
<evidence type="ECO:0000256" key="1">
    <source>
        <dbReference type="ARBA" id="ARBA00004275"/>
    </source>
</evidence>
<proteinExistence type="inferred from homology"/>
<comment type="similarity">
    <text evidence="3 7">Belongs to the enoyl-CoA hydratase/isomerase family.</text>
</comment>
<dbReference type="FunFam" id="3.90.226.10:FF:000074">
    <property type="entry name" value="Enoyl-CoA hydratase (AFU_orthologue AFUA_2G10650)"/>
    <property type="match status" value="1"/>
</dbReference>
<evidence type="ECO:0008006" key="10">
    <source>
        <dbReference type="Google" id="ProtNLM"/>
    </source>
</evidence>
<comment type="caution">
    <text evidence="8">The sequence shown here is derived from an EMBL/GenBank/DDBJ whole genome shotgun (WGS) entry which is preliminary data.</text>
</comment>
<evidence type="ECO:0000256" key="2">
    <source>
        <dbReference type="ARBA" id="ARBA00004924"/>
    </source>
</evidence>
<organism evidence="8 9">
    <name type="scientific">Lomentospora prolificans</name>
    <dbReference type="NCBI Taxonomy" id="41688"/>
    <lineage>
        <taxon>Eukaryota</taxon>
        <taxon>Fungi</taxon>
        <taxon>Dikarya</taxon>
        <taxon>Ascomycota</taxon>
        <taxon>Pezizomycotina</taxon>
        <taxon>Sordariomycetes</taxon>
        <taxon>Hypocreomycetidae</taxon>
        <taxon>Microascales</taxon>
        <taxon>Microascaceae</taxon>
        <taxon>Lomentospora</taxon>
    </lineage>
</organism>
<dbReference type="Pfam" id="PF00378">
    <property type="entry name" value="ECH_1"/>
    <property type="match status" value="1"/>
</dbReference>
<dbReference type="SUPFAM" id="SSF52096">
    <property type="entry name" value="ClpP/crotonase"/>
    <property type="match status" value="1"/>
</dbReference>
<dbReference type="EMBL" id="NLAX01000700">
    <property type="protein sequence ID" value="PKS08119.1"/>
    <property type="molecule type" value="Genomic_DNA"/>
</dbReference>
<dbReference type="PANTHER" id="PTHR11941:SF158">
    <property type="entry name" value="ENOYL-COA HYDRATASE (AFU_ORTHOLOGUE AFUA_2G10650)"/>
    <property type="match status" value="1"/>
</dbReference>
<evidence type="ECO:0000256" key="7">
    <source>
        <dbReference type="RuleBase" id="RU003707"/>
    </source>
</evidence>
<dbReference type="PANTHER" id="PTHR11941">
    <property type="entry name" value="ENOYL-COA HYDRATASE-RELATED"/>
    <property type="match status" value="1"/>
</dbReference>
<dbReference type="GO" id="GO:0005739">
    <property type="term" value="C:mitochondrion"/>
    <property type="evidence" value="ECO:0007669"/>
    <property type="project" value="TreeGrafter"/>
</dbReference>
<dbReference type="GO" id="GO:0016853">
    <property type="term" value="F:isomerase activity"/>
    <property type="evidence" value="ECO:0007669"/>
    <property type="project" value="UniProtKB-KW"/>
</dbReference>
<keyword evidence="6" id="KW-0456">Lyase</keyword>
<evidence type="ECO:0000256" key="4">
    <source>
        <dbReference type="ARBA" id="ARBA00023140"/>
    </source>
</evidence>
<dbReference type="GO" id="GO:0005777">
    <property type="term" value="C:peroxisome"/>
    <property type="evidence" value="ECO:0007669"/>
    <property type="project" value="UniProtKB-SubCell"/>
</dbReference>
<dbReference type="Proteomes" id="UP000233524">
    <property type="component" value="Unassembled WGS sequence"/>
</dbReference>
<comment type="subcellular location">
    <subcellularLocation>
        <location evidence="1">Peroxisome</location>
    </subcellularLocation>
</comment>
<sequence length="279" mass="29964">MSLSPPHVIDTLVSFPAPHILLVTLNRPKQLNAIHTQQHKDLARLFDWFDAEPSLRCAIITGTGRAFCAGADLGEWNNRTNGNAKNNDGGQLHLTSGFGGLSNRRGKKPVIAAVNGLCLGGGMEMAVNCDIIVAGTRGVKFGTPEVKRGVVALAGALPRLIRTVGKQRASEMTLLGRMYGSEEMQRWGLVNFIVDSDGKEGAVVAEAIKVAQELSANSPDSVITSREGLTLGWEALGPITSTEILGRGMYGRMDGAENMKEGLASFVEKREPKWKDSKL</sequence>
<dbReference type="CDD" id="cd06558">
    <property type="entry name" value="crotonase-like"/>
    <property type="match status" value="1"/>
</dbReference>
<dbReference type="AlphaFoldDB" id="A0A2N3N6Q6"/>
<evidence type="ECO:0000256" key="6">
    <source>
        <dbReference type="ARBA" id="ARBA00023239"/>
    </source>
</evidence>
<keyword evidence="5" id="KW-0413">Isomerase</keyword>
<dbReference type="InterPro" id="IPR018376">
    <property type="entry name" value="Enoyl-CoA_hyd/isom_CS"/>
</dbReference>
<dbReference type="OrthoDB" id="2139957at2759"/>
<dbReference type="GO" id="GO:0016829">
    <property type="term" value="F:lyase activity"/>
    <property type="evidence" value="ECO:0007669"/>
    <property type="project" value="UniProtKB-KW"/>
</dbReference>
<dbReference type="InterPro" id="IPR001753">
    <property type="entry name" value="Enoyl-CoA_hydra/iso"/>
</dbReference>
<evidence type="ECO:0000313" key="9">
    <source>
        <dbReference type="Proteomes" id="UP000233524"/>
    </source>
</evidence>
<evidence type="ECO:0000256" key="5">
    <source>
        <dbReference type="ARBA" id="ARBA00023235"/>
    </source>
</evidence>
<reference evidence="8 9" key="1">
    <citation type="journal article" date="2017" name="G3 (Bethesda)">
        <title>First Draft Genome Sequence of the Pathogenic Fungus Lomentospora prolificans (Formerly Scedosporium prolificans).</title>
        <authorList>
            <person name="Luo R."/>
            <person name="Zimin A."/>
            <person name="Workman R."/>
            <person name="Fan Y."/>
            <person name="Pertea G."/>
            <person name="Grossman N."/>
            <person name="Wear M.P."/>
            <person name="Jia B."/>
            <person name="Miller H."/>
            <person name="Casadevall A."/>
            <person name="Timp W."/>
            <person name="Zhang S.X."/>
            <person name="Salzberg S.L."/>
        </authorList>
    </citation>
    <scope>NUCLEOTIDE SEQUENCE [LARGE SCALE GENOMIC DNA]</scope>
    <source>
        <strain evidence="8 9">JHH-5317</strain>
    </source>
</reference>
<keyword evidence="4" id="KW-0576">Peroxisome</keyword>